<accession>A0A914DF14</accession>
<reference evidence="2" key="1">
    <citation type="submission" date="2022-11" db="UniProtKB">
        <authorList>
            <consortium name="WormBaseParasite"/>
        </authorList>
    </citation>
    <scope>IDENTIFICATION</scope>
</reference>
<evidence type="ECO:0000313" key="2">
    <source>
        <dbReference type="WBParaSite" id="ACRNAN_scaffold2423.g8266.t1"/>
    </source>
</evidence>
<organism evidence="1 2">
    <name type="scientific">Acrobeloides nanus</name>
    <dbReference type="NCBI Taxonomy" id="290746"/>
    <lineage>
        <taxon>Eukaryota</taxon>
        <taxon>Metazoa</taxon>
        <taxon>Ecdysozoa</taxon>
        <taxon>Nematoda</taxon>
        <taxon>Chromadorea</taxon>
        <taxon>Rhabditida</taxon>
        <taxon>Tylenchina</taxon>
        <taxon>Cephalobomorpha</taxon>
        <taxon>Cephaloboidea</taxon>
        <taxon>Cephalobidae</taxon>
        <taxon>Acrobeloides</taxon>
    </lineage>
</organism>
<dbReference type="Proteomes" id="UP000887540">
    <property type="component" value="Unplaced"/>
</dbReference>
<sequence>MSIFYVFPTILQMLAYYFQIKRVSSTANTFIQIGAEFNGMVNALIYLLKHQEFRESSKRLYIVVVEKFQHGKAIILL</sequence>
<dbReference type="AlphaFoldDB" id="A0A914DF14"/>
<name>A0A914DF14_9BILA</name>
<proteinExistence type="predicted"/>
<evidence type="ECO:0000313" key="1">
    <source>
        <dbReference type="Proteomes" id="UP000887540"/>
    </source>
</evidence>
<dbReference type="Gene3D" id="1.20.1070.10">
    <property type="entry name" value="Rhodopsin 7-helix transmembrane proteins"/>
    <property type="match status" value="1"/>
</dbReference>
<dbReference type="SUPFAM" id="SSF81321">
    <property type="entry name" value="Family A G protein-coupled receptor-like"/>
    <property type="match status" value="1"/>
</dbReference>
<dbReference type="WBParaSite" id="ACRNAN_scaffold2423.g8266.t1">
    <property type="protein sequence ID" value="ACRNAN_scaffold2423.g8266.t1"/>
    <property type="gene ID" value="ACRNAN_scaffold2423.g8266"/>
</dbReference>
<keyword evidence="1" id="KW-1185">Reference proteome</keyword>
<protein>
    <submittedName>
        <fullName evidence="2">Uncharacterized protein</fullName>
    </submittedName>
</protein>